<protein>
    <submittedName>
        <fullName evidence="2">Uncharacterized protein</fullName>
    </submittedName>
</protein>
<sequence>MCDIICVYPKSDLSLYIPVTDERVRVPDEEMAGHYVCGDRNRRCSFRKVRSGHFQIRRSDAGERANAIVRDARIESGVSESERERRVSQKSNRPAFVVQTSRSRLAFGEQAGEDSQRPNLTAPERTSVFGGCG</sequence>
<reference evidence="2 3" key="1">
    <citation type="journal article" date="2022" name="bioRxiv">
        <title>Genomics of Preaxostyla Flagellates Illuminates Evolutionary Transitions and the Path Towards Mitochondrial Loss.</title>
        <authorList>
            <person name="Novak L.V.F."/>
            <person name="Treitli S.C."/>
            <person name="Pyrih J."/>
            <person name="Halakuc P."/>
            <person name="Pipaliya S.V."/>
            <person name="Vacek V."/>
            <person name="Brzon O."/>
            <person name="Soukal P."/>
            <person name="Eme L."/>
            <person name="Dacks J.B."/>
            <person name="Karnkowska A."/>
            <person name="Elias M."/>
            <person name="Hampl V."/>
        </authorList>
    </citation>
    <scope>NUCLEOTIDE SEQUENCE [LARGE SCALE GENOMIC DNA]</scope>
    <source>
        <strain evidence="2">NAU3</strain>
        <tissue evidence="2">Gut</tissue>
    </source>
</reference>
<accession>A0ABQ9XSY6</accession>
<evidence type="ECO:0000313" key="3">
    <source>
        <dbReference type="Proteomes" id="UP001281761"/>
    </source>
</evidence>
<feature type="compositionally biased region" description="Basic and acidic residues" evidence="1">
    <location>
        <begin position="76"/>
        <end position="87"/>
    </location>
</feature>
<organism evidence="2 3">
    <name type="scientific">Blattamonas nauphoetae</name>
    <dbReference type="NCBI Taxonomy" id="2049346"/>
    <lineage>
        <taxon>Eukaryota</taxon>
        <taxon>Metamonada</taxon>
        <taxon>Preaxostyla</taxon>
        <taxon>Oxymonadida</taxon>
        <taxon>Blattamonas</taxon>
    </lineage>
</organism>
<evidence type="ECO:0000256" key="1">
    <source>
        <dbReference type="SAM" id="MobiDB-lite"/>
    </source>
</evidence>
<evidence type="ECO:0000313" key="2">
    <source>
        <dbReference type="EMBL" id="KAK2954326.1"/>
    </source>
</evidence>
<feature type="region of interest" description="Disordered" evidence="1">
    <location>
        <begin position="76"/>
        <end position="95"/>
    </location>
</feature>
<name>A0ABQ9XSY6_9EUKA</name>
<gene>
    <name evidence="2" type="ORF">BLNAU_10658</name>
</gene>
<dbReference type="Proteomes" id="UP001281761">
    <property type="component" value="Unassembled WGS sequence"/>
</dbReference>
<proteinExistence type="predicted"/>
<keyword evidence="3" id="KW-1185">Reference proteome</keyword>
<comment type="caution">
    <text evidence="2">The sequence shown here is derived from an EMBL/GenBank/DDBJ whole genome shotgun (WGS) entry which is preliminary data.</text>
</comment>
<feature type="region of interest" description="Disordered" evidence="1">
    <location>
        <begin position="107"/>
        <end position="133"/>
    </location>
</feature>
<dbReference type="EMBL" id="JARBJD010000079">
    <property type="protein sequence ID" value="KAK2954326.1"/>
    <property type="molecule type" value="Genomic_DNA"/>
</dbReference>